<keyword evidence="7" id="KW-1133">Transmembrane helix</keyword>
<dbReference type="KEGG" id="far:ABE41_004335"/>
<organism evidence="10 11">
    <name type="scientific">Fictibacillus arsenicus</name>
    <dbReference type="NCBI Taxonomy" id="255247"/>
    <lineage>
        <taxon>Bacteria</taxon>
        <taxon>Bacillati</taxon>
        <taxon>Bacillota</taxon>
        <taxon>Bacilli</taxon>
        <taxon>Bacillales</taxon>
        <taxon>Fictibacillaceae</taxon>
        <taxon>Fictibacillus</taxon>
    </lineage>
</organism>
<feature type="domain" description="HAMP" evidence="9">
    <location>
        <begin position="204"/>
        <end position="257"/>
    </location>
</feature>
<dbReference type="PROSITE" id="PS50111">
    <property type="entry name" value="CHEMOTAXIS_TRANSDUC_2"/>
    <property type="match status" value="1"/>
</dbReference>
<dbReference type="Pfam" id="PF12729">
    <property type="entry name" value="4HB_MCP_1"/>
    <property type="match status" value="1"/>
</dbReference>
<evidence type="ECO:0000313" key="10">
    <source>
        <dbReference type="EMBL" id="ANX11223.1"/>
    </source>
</evidence>
<evidence type="ECO:0000313" key="11">
    <source>
        <dbReference type="Proteomes" id="UP000077412"/>
    </source>
</evidence>
<dbReference type="PANTHER" id="PTHR32089">
    <property type="entry name" value="METHYL-ACCEPTING CHEMOTAXIS PROTEIN MCPB"/>
    <property type="match status" value="1"/>
</dbReference>
<dbReference type="Proteomes" id="UP000077412">
    <property type="component" value="Chromosome"/>
</dbReference>
<dbReference type="PRINTS" id="PR00260">
    <property type="entry name" value="CHEMTRNSDUCR"/>
</dbReference>
<keyword evidence="2" id="KW-1003">Cell membrane</keyword>
<dbReference type="RefSeq" id="WP_066286864.1">
    <property type="nucleotide sequence ID" value="NZ_CP016761.1"/>
</dbReference>
<keyword evidence="11" id="KW-1185">Reference proteome</keyword>
<evidence type="ECO:0000256" key="7">
    <source>
        <dbReference type="SAM" id="Phobius"/>
    </source>
</evidence>
<dbReference type="Pfam" id="PF00672">
    <property type="entry name" value="HAMP"/>
    <property type="match status" value="1"/>
</dbReference>
<evidence type="ECO:0000256" key="4">
    <source>
        <dbReference type="ARBA" id="ARBA00023224"/>
    </source>
</evidence>
<keyword evidence="7" id="KW-0812">Transmembrane</keyword>
<dbReference type="GO" id="GO:0005886">
    <property type="term" value="C:plasma membrane"/>
    <property type="evidence" value="ECO:0007669"/>
    <property type="project" value="UniProtKB-SubCell"/>
</dbReference>
<evidence type="ECO:0000256" key="3">
    <source>
        <dbReference type="ARBA" id="ARBA00023136"/>
    </source>
</evidence>
<dbReference type="GO" id="GO:0007165">
    <property type="term" value="P:signal transduction"/>
    <property type="evidence" value="ECO:0007669"/>
    <property type="project" value="UniProtKB-KW"/>
</dbReference>
<protein>
    <recommendedName>
        <fullName evidence="12">Chemotaxis protein</fullName>
    </recommendedName>
</protein>
<evidence type="ECO:0008006" key="12">
    <source>
        <dbReference type="Google" id="ProtNLM"/>
    </source>
</evidence>
<dbReference type="CDD" id="cd06225">
    <property type="entry name" value="HAMP"/>
    <property type="match status" value="1"/>
</dbReference>
<evidence type="ECO:0000259" key="9">
    <source>
        <dbReference type="PROSITE" id="PS50885"/>
    </source>
</evidence>
<evidence type="ECO:0000256" key="2">
    <source>
        <dbReference type="ARBA" id="ARBA00022475"/>
    </source>
</evidence>
<dbReference type="InterPro" id="IPR004090">
    <property type="entry name" value="Chemotax_Me-accpt_rcpt"/>
</dbReference>
<dbReference type="SUPFAM" id="SSF58104">
    <property type="entry name" value="Methyl-accepting chemotaxis protein (MCP) signaling domain"/>
    <property type="match status" value="1"/>
</dbReference>
<dbReference type="STRING" id="255247.ABE41_004335"/>
<dbReference type="InterPro" id="IPR004089">
    <property type="entry name" value="MCPsignal_dom"/>
</dbReference>
<feature type="transmembrane region" description="Helical" evidence="7">
    <location>
        <begin position="12"/>
        <end position="31"/>
    </location>
</feature>
<dbReference type="OrthoDB" id="107771at2"/>
<dbReference type="PANTHER" id="PTHR32089:SF112">
    <property type="entry name" value="LYSOZYME-LIKE PROTEIN-RELATED"/>
    <property type="match status" value="1"/>
</dbReference>
<dbReference type="GO" id="GO:0006935">
    <property type="term" value="P:chemotaxis"/>
    <property type="evidence" value="ECO:0007669"/>
    <property type="project" value="InterPro"/>
</dbReference>
<dbReference type="CDD" id="cd11386">
    <property type="entry name" value="MCP_signal"/>
    <property type="match status" value="1"/>
</dbReference>
<evidence type="ECO:0000259" key="8">
    <source>
        <dbReference type="PROSITE" id="PS50111"/>
    </source>
</evidence>
<dbReference type="PROSITE" id="PS50885">
    <property type="entry name" value="HAMP"/>
    <property type="match status" value="1"/>
</dbReference>
<dbReference type="InterPro" id="IPR024478">
    <property type="entry name" value="HlyB_4HB_MCP"/>
</dbReference>
<feature type="transmembrane region" description="Helical" evidence="7">
    <location>
        <begin position="179"/>
        <end position="203"/>
    </location>
</feature>
<name>A0A1B1Z1A7_9BACL</name>
<evidence type="ECO:0000256" key="1">
    <source>
        <dbReference type="ARBA" id="ARBA00004236"/>
    </source>
</evidence>
<sequence>MKLTLRKKLVGSFLIVAVLFTATCGIFFYFLKDMQNTYSELLDRRAVIHENAKEIELNATIQNNSVREYLLEQSSDSKAKLLESTDRIDALVNATMKLVKADADKERLEKIYYLNNDYRTESGRVLQNSMSNMEAANEYAKSSLFPIGREMRDVTAEMAQRQANLMDEGEITVKSEEKFVVTLVTILGIVIVISALLIGYFISRNISRPVIRMADMLNEIADGDLTMDPIKVKNKDEIGMLADGINHMGMNLASLIRQVRVTSEQVAASSEELTASAEQTSLATEQIAGTIQQVAGGSQEQVRTVEDIVEAMNQLSAGIQQIAVSMQNMSESSSRSLHVAEGGNETIKETIGQMDAIHASITNTSHVVKDLGEQSQEITKIVDVITDISGQTNLLALNAAIEAARAGEQGRGFAVVADEVRKLAEQSSASAQQIGQLITAIQELTEKAVEAMESGTEEVTGGRELVYRSGEAFKSLYDSVAEVSNQVGEVSAATQQMSASTEHVAGAIDVISSMAETAASSTQEVSASAEEQLASMEEISSSSNALSQLAEEMNETINKFRV</sequence>
<comment type="subcellular location">
    <subcellularLocation>
        <location evidence="1">Cell membrane</location>
    </subcellularLocation>
</comment>
<dbReference type="InterPro" id="IPR003660">
    <property type="entry name" value="HAMP_dom"/>
</dbReference>
<dbReference type="SMART" id="SM00283">
    <property type="entry name" value="MA"/>
    <property type="match status" value="1"/>
</dbReference>
<dbReference type="Pfam" id="PF00015">
    <property type="entry name" value="MCPsignal"/>
    <property type="match status" value="1"/>
</dbReference>
<dbReference type="GO" id="GO:0004888">
    <property type="term" value="F:transmembrane signaling receptor activity"/>
    <property type="evidence" value="ECO:0007669"/>
    <property type="project" value="InterPro"/>
</dbReference>
<dbReference type="EMBL" id="CP016761">
    <property type="protein sequence ID" value="ANX11223.1"/>
    <property type="molecule type" value="Genomic_DNA"/>
</dbReference>
<comment type="similarity">
    <text evidence="5">Belongs to the methyl-accepting chemotaxis (MCP) protein family.</text>
</comment>
<dbReference type="AlphaFoldDB" id="A0A1B1Z1A7"/>
<accession>A0A1B1Z1A7</accession>
<feature type="domain" description="Methyl-accepting transducer" evidence="8">
    <location>
        <begin position="276"/>
        <end position="512"/>
    </location>
</feature>
<keyword evidence="3 7" id="KW-0472">Membrane</keyword>
<reference evidence="10 11" key="1">
    <citation type="submission" date="2016-08" db="EMBL/GenBank/DDBJ databases">
        <title>Complete genome sequence of Fictibacillus arsenicus G25-54, a strain with toxicity to nematodes and a potential arsenic-resistance activity.</title>
        <authorList>
            <person name="Zheng Z."/>
        </authorList>
    </citation>
    <scope>NUCLEOTIDE SEQUENCE [LARGE SCALE GENOMIC DNA]</scope>
    <source>
        <strain evidence="10 11">G25-54</strain>
    </source>
</reference>
<gene>
    <name evidence="10" type="ORF">ABE41_004335</name>
</gene>
<dbReference type="Gene3D" id="1.10.287.950">
    <property type="entry name" value="Methyl-accepting chemotaxis protein"/>
    <property type="match status" value="1"/>
</dbReference>
<evidence type="ECO:0000256" key="5">
    <source>
        <dbReference type="ARBA" id="ARBA00029447"/>
    </source>
</evidence>
<dbReference type="SMART" id="SM00304">
    <property type="entry name" value="HAMP"/>
    <property type="match status" value="1"/>
</dbReference>
<keyword evidence="4 6" id="KW-0807">Transducer</keyword>
<dbReference type="FunFam" id="1.10.287.950:FF:000001">
    <property type="entry name" value="Methyl-accepting chemotaxis sensory transducer"/>
    <property type="match status" value="1"/>
</dbReference>
<proteinExistence type="inferred from homology"/>
<evidence type="ECO:0000256" key="6">
    <source>
        <dbReference type="PROSITE-ProRule" id="PRU00284"/>
    </source>
</evidence>